<evidence type="ECO:0000313" key="1">
    <source>
        <dbReference type="EMBL" id="KMZ64954.1"/>
    </source>
</evidence>
<protein>
    <submittedName>
        <fullName evidence="1">Uncharacterized protein</fullName>
    </submittedName>
</protein>
<keyword evidence="2" id="KW-1185">Reference proteome</keyword>
<sequence length="54" mass="6779">MQMELYWRDESLHKLDSKMYLENENMLMERKHKKLKDSVDELLKSKEIFLKNYK</sequence>
<dbReference type="Proteomes" id="UP000036987">
    <property type="component" value="Unassembled WGS sequence"/>
</dbReference>
<organism evidence="1 2">
    <name type="scientific">Zostera marina</name>
    <name type="common">Eelgrass</name>
    <dbReference type="NCBI Taxonomy" id="29655"/>
    <lineage>
        <taxon>Eukaryota</taxon>
        <taxon>Viridiplantae</taxon>
        <taxon>Streptophyta</taxon>
        <taxon>Embryophyta</taxon>
        <taxon>Tracheophyta</taxon>
        <taxon>Spermatophyta</taxon>
        <taxon>Magnoliopsida</taxon>
        <taxon>Liliopsida</taxon>
        <taxon>Zosteraceae</taxon>
        <taxon>Zostera</taxon>
    </lineage>
</organism>
<feature type="non-terminal residue" evidence="1">
    <location>
        <position position="54"/>
    </location>
</feature>
<dbReference type="OrthoDB" id="1923550at2759"/>
<accession>A0A0K9P7G2</accession>
<reference evidence="2" key="1">
    <citation type="journal article" date="2016" name="Nature">
        <title>The genome of the seagrass Zostera marina reveals angiosperm adaptation to the sea.</title>
        <authorList>
            <person name="Olsen J.L."/>
            <person name="Rouze P."/>
            <person name="Verhelst B."/>
            <person name="Lin Y.-C."/>
            <person name="Bayer T."/>
            <person name="Collen J."/>
            <person name="Dattolo E."/>
            <person name="De Paoli E."/>
            <person name="Dittami S."/>
            <person name="Maumus F."/>
            <person name="Michel G."/>
            <person name="Kersting A."/>
            <person name="Lauritano C."/>
            <person name="Lohaus R."/>
            <person name="Toepel M."/>
            <person name="Tonon T."/>
            <person name="Vanneste K."/>
            <person name="Amirebrahimi M."/>
            <person name="Brakel J."/>
            <person name="Bostroem C."/>
            <person name="Chovatia M."/>
            <person name="Grimwood J."/>
            <person name="Jenkins J.W."/>
            <person name="Jueterbock A."/>
            <person name="Mraz A."/>
            <person name="Stam W.T."/>
            <person name="Tice H."/>
            <person name="Bornberg-Bauer E."/>
            <person name="Green P.J."/>
            <person name="Pearson G.A."/>
            <person name="Procaccini G."/>
            <person name="Duarte C.M."/>
            <person name="Schmutz J."/>
            <person name="Reusch T.B.H."/>
            <person name="Van de Peer Y."/>
        </authorList>
    </citation>
    <scope>NUCLEOTIDE SEQUENCE [LARGE SCALE GENOMIC DNA]</scope>
    <source>
        <strain evidence="2">cv. Finnish</strain>
    </source>
</reference>
<comment type="caution">
    <text evidence="1">The sequence shown here is derived from an EMBL/GenBank/DDBJ whole genome shotgun (WGS) entry which is preliminary data.</text>
</comment>
<dbReference type="EMBL" id="LFYR01001081">
    <property type="protein sequence ID" value="KMZ64954.1"/>
    <property type="molecule type" value="Genomic_DNA"/>
</dbReference>
<name>A0A0K9P7G2_ZOSMR</name>
<proteinExistence type="predicted"/>
<evidence type="ECO:0000313" key="2">
    <source>
        <dbReference type="Proteomes" id="UP000036987"/>
    </source>
</evidence>
<gene>
    <name evidence="1" type="ORF">ZOSMA_341G00030</name>
</gene>
<dbReference type="AlphaFoldDB" id="A0A0K9P7G2"/>